<comment type="caution">
    <text evidence="1">The sequence shown here is derived from an EMBL/GenBank/DDBJ whole genome shotgun (WGS) entry which is preliminary data.</text>
</comment>
<accession>A0A699U676</accession>
<reference evidence="1" key="1">
    <citation type="journal article" date="2019" name="Sci. Rep.">
        <title>Draft genome of Tanacetum cinerariifolium, the natural source of mosquito coil.</title>
        <authorList>
            <person name="Yamashiro T."/>
            <person name="Shiraishi A."/>
            <person name="Satake H."/>
            <person name="Nakayama K."/>
        </authorList>
    </citation>
    <scope>NUCLEOTIDE SEQUENCE</scope>
</reference>
<protein>
    <submittedName>
        <fullName evidence="1">Uncharacterized protein</fullName>
    </submittedName>
</protein>
<sequence>AFKRVNTFVDYRTELVKESSKKAEEEVIEGSFKRAGTKLKQESAKKQKIDDDKK</sequence>
<feature type="non-terminal residue" evidence="1">
    <location>
        <position position="1"/>
    </location>
</feature>
<proteinExistence type="predicted"/>
<gene>
    <name evidence="1" type="ORF">Tci_887223</name>
</gene>
<name>A0A699U676_TANCI</name>
<dbReference type="AlphaFoldDB" id="A0A699U676"/>
<dbReference type="EMBL" id="BKCJ011285199">
    <property type="protein sequence ID" value="GFD15254.1"/>
    <property type="molecule type" value="Genomic_DNA"/>
</dbReference>
<organism evidence="1">
    <name type="scientific">Tanacetum cinerariifolium</name>
    <name type="common">Dalmatian daisy</name>
    <name type="synonym">Chrysanthemum cinerariifolium</name>
    <dbReference type="NCBI Taxonomy" id="118510"/>
    <lineage>
        <taxon>Eukaryota</taxon>
        <taxon>Viridiplantae</taxon>
        <taxon>Streptophyta</taxon>
        <taxon>Embryophyta</taxon>
        <taxon>Tracheophyta</taxon>
        <taxon>Spermatophyta</taxon>
        <taxon>Magnoliopsida</taxon>
        <taxon>eudicotyledons</taxon>
        <taxon>Gunneridae</taxon>
        <taxon>Pentapetalae</taxon>
        <taxon>asterids</taxon>
        <taxon>campanulids</taxon>
        <taxon>Asterales</taxon>
        <taxon>Asteraceae</taxon>
        <taxon>Asteroideae</taxon>
        <taxon>Anthemideae</taxon>
        <taxon>Anthemidinae</taxon>
        <taxon>Tanacetum</taxon>
    </lineage>
</organism>
<evidence type="ECO:0000313" key="1">
    <source>
        <dbReference type="EMBL" id="GFD15254.1"/>
    </source>
</evidence>